<protein>
    <submittedName>
        <fullName evidence="1">Uncharacterized protein</fullName>
    </submittedName>
</protein>
<dbReference type="EMBL" id="JAZGJU010000021">
    <property type="protein sequence ID" value="MEE6127965.1"/>
    <property type="molecule type" value="Genomic_DNA"/>
</dbReference>
<keyword evidence="2" id="KW-1185">Reference proteome</keyword>
<name>A0ABU7QZZ1_9FLAO</name>
<comment type="caution">
    <text evidence="1">The sequence shown here is derived from an EMBL/GenBank/DDBJ whole genome shotgun (WGS) entry which is preliminary data.</text>
</comment>
<organism evidence="1 2">
    <name type="scientific">Chryseobacterium arthrosphaerae</name>
    <dbReference type="NCBI Taxonomy" id="651561"/>
    <lineage>
        <taxon>Bacteria</taxon>
        <taxon>Pseudomonadati</taxon>
        <taxon>Bacteroidota</taxon>
        <taxon>Flavobacteriia</taxon>
        <taxon>Flavobacteriales</taxon>
        <taxon>Weeksellaceae</taxon>
        <taxon>Chryseobacterium group</taxon>
        <taxon>Chryseobacterium</taxon>
    </lineage>
</organism>
<accession>A0ABU7QZZ1</accession>
<evidence type="ECO:0000313" key="2">
    <source>
        <dbReference type="Proteomes" id="UP001350005"/>
    </source>
</evidence>
<gene>
    <name evidence="1" type="ORF">V2E39_11275</name>
</gene>
<dbReference type="RefSeq" id="WP_241308866.1">
    <property type="nucleotide sequence ID" value="NZ_JAKYXJ010000001.1"/>
</dbReference>
<reference evidence="1 2" key="1">
    <citation type="submission" date="2024-01" db="EMBL/GenBank/DDBJ databases">
        <title>Whole genome of Chryseobacterium arthrosphaerae NNCa 2741.</title>
        <authorList>
            <person name="Boriskina E.V."/>
            <person name="Gordinskaya N.A."/>
            <person name="Kropotov V.S."/>
            <person name="Alekseeva A.E."/>
            <person name="Makhova M.A."/>
            <person name="Kryazhev D.V."/>
            <person name="Shkurkina I.S."/>
        </authorList>
    </citation>
    <scope>NUCLEOTIDE SEQUENCE [LARGE SCALE GENOMIC DNA]</scope>
    <source>
        <strain evidence="1 2">NNCa 2741</strain>
    </source>
</reference>
<proteinExistence type="predicted"/>
<sequence>MKNYQLISLLLMLPTWLFSQQAKNDSLNAAIDDSIAYQQYYDCDYGEGNVLIVIKKGKQFIDLKDLKAAKKGFAVRMEAIYSMEFTDGKRYETNIVKNITKDSIAITNFYNENAARAAGKPLALITYPLSSLKYIRLINDRMLSMYSKKNILKDYDLIVVKMNEAKLCPAVLTFKDRGGEVKVCHFYLTDQGYDLLYENNGKVYYMEGKVEWR</sequence>
<evidence type="ECO:0000313" key="1">
    <source>
        <dbReference type="EMBL" id="MEE6127965.1"/>
    </source>
</evidence>
<dbReference type="Proteomes" id="UP001350005">
    <property type="component" value="Unassembled WGS sequence"/>
</dbReference>